<organism evidence="1">
    <name type="scientific">marine metagenome</name>
    <dbReference type="NCBI Taxonomy" id="408172"/>
    <lineage>
        <taxon>unclassified sequences</taxon>
        <taxon>metagenomes</taxon>
        <taxon>ecological metagenomes</taxon>
    </lineage>
</organism>
<feature type="non-terminal residue" evidence="1">
    <location>
        <position position="1"/>
    </location>
</feature>
<reference evidence="1" key="1">
    <citation type="submission" date="2018-05" db="EMBL/GenBank/DDBJ databases">
        <authorList>
            <person name="Lanie J.A."/>
            <person name="Ng W.-L."/>
            <person name="Kazmierczak K.M."/>
            <person name="Andrzejewski T.M."/>
            <person name="Davidsen T.M."/>
            <person name="Wayne K.J."/>
            <person name="Tettelin H."/>
            <person name="Glass J.I."/>
            <person name="Rusch D."/>
            <person name="Podicherti R."/>
            <person name="Tsui H.-C.T."/>
            <person name="Winkler M.E."/>
        </authorList>
    </citation>
    <scope>NUCLEOTIDE SEQUENCE</scope>
</reference>
<dbReference type="AlphaFoldDB" id="A0A382ZH75"/>
<dbReference type="EMBL" id="UINC01183914">
    <property type="protein sequence ID" value="SVD94887.1"/>
    <property type="molecule type" value="Genomic_DNA"/>
</dbReference>
<evidence type="ECO:0000313" key="1">
    <source>
        <dbReference type="EMBL" id="SVD94887.1"/>
    </source>
</evidence>
<sequence>SFRLGPDSAILKFLTVRIYNINKINAHDVIERV</sequence>
<accession>A0A382ZH75</accession>
<protein>
    <submittedName>
        <fullName evidence="1">Uncharacterized protein</fullName>
    </submittedName>
</protein>
<proteinExistence type="predicted"/>
<gene>
    <name evidence="1" type="ORF">METZ01_LOCUS447741</name>
</gene>
<name>A0A382ZH75_9ZZZZ</name>